<keyword evidence="3" id="KW-1185">Reference proteome</keyword>
<evidence type="ECO:0000256" key="1">
    <source>
        <dbReference type="SAM" id="MobiDB-lite"/>
    </source>
</evidence>
<evidence type="ECO:0000313" key="3">
    <source>
        <dbReference type="Proteomes" id="UP001446871"/>
    </source>
</evidence>
<organism evidence="2 3">
    <name type="scientific">Apiospora saccharicola</name>
    <dbReference type="NCBI Taxonomy" id="335842"/>
    <lineage>
        <taxon>Eukaryota</taxon>
        <taxon>Fungi</taxon>
        <taxon>Dikarya</taxon>
        <taxon>Ascomycota</taxon>
        <taxon>Pezizomycotina</taxon>
        <taxon>Sordariomycetes</taxon>
        <taxon>Xylariomycetidae</taxon>
        <taxon>Amphisphaeriales</taxon>
        <taxon>Apiosporaceae</taxon>
        <taxon>Apiospora</taxon>
    </lineage>
</organism>
<evidence type="ECO:0000313" key="2">
    <source>
        <dbReference type="EMBL" id="KAK8081593.1"/>
    </source>
</evidence>
<name>A0ABR1WDU5_9PEZI</name>
<gene>
    <name evidence="2" type="ORF">PG996_000374</name>
</gene>
<feature type="region of interest" description="Disordered" evidence="1">
    <location>
        <begin position="67"/>
        <end position="97"/>
    </location>
</feature>
<sequence>MRWEPNYFQRLPASRDFATEERQLAARKLGQPESIDSPAPSAFPSATVPPTLEGAWAISPTQLDTGKVNADQARRRNSQARSNYQLMGTEDPVMGPPVSKNYAGAELRAAWPVRWDGCSGFVLEGVKKSESKLGSGN</sequence>
<proteinExistence type="predicted"/>
<dbReference type="Proteomes" id="UP001446871">
    <property type="component" value="Unassembled WGS sequence"/>
</dbReference>
<dbReference type="EMBL" id="JAQQWM010000001">
    <property type="protein sequence ID" value="KAK8081593.1"/>
    <property type="molecule type" value="Genomic_DNA"/>
</dbReference>
<protein>
    <submittedName>
        <fullName evidence="2">Uncharacterized protein</fullName>
    </submittedName>
</protein>
<accession>A0ABR1WDU5</accession>
<comment type="caution">
    <text evidence="2">The sequence shown here is derived from an EMBL/GenBank/DDBJ whole genome shotgun (WGS) entry which is preliminary data.</text>
</comment>
<reference evidence="2 3" key="1">
    <citation type="submission" date="2023-01" db="EMBL/GenBank/DDBJ databases">
        <title>Analysis of 21 Apiospora genomes using comparative genomics revels a genus with tremendous synthesis potential of carbohydrate active enzymes and secondary metabolites.</title>
        <authorList>
            <person name="Sorensen T."/>
        </authorList>
    </citation>
    <scope>NUCLEOTIDE SEQUENCE [LARGE SCALE GENOMIC DNA]</scope>
    <source>
        <strain evidence="2 3">CBS 83171</strain>
    </source>
</reference>